<evidence type="ECO:0000256" key="4">
    <source>
        <dbReference type="ARBA" id="ARBA00023242"/>
    </source>
</evidence>
<dbReference type="GO" id="GO:0005634">
    <property type="term" value="C:nucleus"/>
    <property type="evidence" value="ECO:0007669"/>
    <property type="project" value="UniProtKB-SubCell"/>
</dbReference>
<feature type="compositionally biased region" description="Acidic residues" evidence="5">
    <location>
        <begin position="1"/>
        <end position="10"/>
    </location>
</feature>
<protein>
    <recommendedName>
        <fullName evidence="6">BHLH domain-containing protein</fullName>
    </recommendedName>
</protein>
<evidence type="ECO:0000313" key="7">
    <source>
        <dbReference type="EMBL" id="CAG7832927.1"/>
    </source>
</evidence>
<gene>
    <name evidence="7" type="ORF">AFUS01_LOCUS42582</name>
</gene>
<keyword evidence="4" id="KW-0539">Nucleus</keyword>
<dbReference type="EMBL" id="CAJVCH010567674">
    <property type="protein sequence ID" value="CAG7832927.1"/>
    <property type="molecule type" value="Genomic_DNA"/>
</dbReference>
<keyword evidence="3" id="KW-0804">Transcription</keyword>
<comment type="caution">
    <text evidence="7">The sequence shown here is derived from an EMBL/GenBank/DDBJ whole genome shotgun (WGS) entry which is preliminary data.</text>
</comment>
<feature type="non-terminal residue" evidence="7">
    <location>
        <position position="1"/>
    </location>
</feature>
<dbReference type="Pfam" id="PF00010">
    <property type="entry name" value="HLH"/>
    <property type="match status" value="1"/>
</dbReference>
<feature type="domain" description="BHLH" evidence="6">
    <location>
        <begin position="26"/>
        <end position="54"/>
    </location>
</feature>
<dbReference type="OrthoDB" id="6085656at2759"/>
<organism evidence="7 8">
    <name type="scientific">Allacma fusca</name>
    <dbReference type="NCBI Taxonomy" id="39272"/>
    <lineage>
        <taxon>Eukaryota</taxon>
        <taxon>Metazoa</taxon>
        <taxon>Ecdysozoa</taxon>
        <taxon>Arthropoda</taxon>
        <taxon>Hexapoda</taxon>
        <taxon>Collembola</taxon>
        <taxon>Symphypleona</taxon>
        <taxon>Sminthuridae</taxon>
        <taxon>Allacma</taxon>
    </lineage>
</organism>
<dbReference type="InterPro" id="IPR050370">
    <property type="entry name" value="HES_HEY"/>
</dbReference>
<keyword evidence="2" id="KW-0805">Transcription regulation</keyword>
<evidence type="ECO:0000256" key="1">
    <source>
        <dbReference type="ARBA" id="ARBA00004123"/>
    </source>
</evidence>
<evidence type="ECO:0000256" key="2">
    <source>
        <dbReference type="ARBA" id="ARBA00023015"/>
    </source>
</evidence>
<dbReference type="AlphaFoldDB" id="A0A8J2LML3"/>
<dbReference type="GO" id="GO:0046983">
    <property type="term" value="F:protein dimerization activity"/>
    <property type="evidence" value="ECO:0007669"/>
    <property type="project" value="InterPro"/>
</dbReference>
<name>A0A8J2LML3_9HEXA</name>
<dbReference type="PROSITE" id="PS50888">
    <property type="entry name" value="BHLH"/>
    <property type="match status" value="1"/>
</dbReference>
<accession>A0A8J2LML3</accession>
<sequence length="54" mass="5986">DDNSDDEGDYAPDLIGSTGNNGGKPDRKSNKPIMEKRRRARINNCLNELKGILL</sequence>
<dbReference type="Proteomes" id="UP000708208">
    <property type="component" value="Unassembled WGS sequence"/>
</dbReference>
<feature type="region of interest" description="Disordered" evidence="5">
    <location>
        <begin position="1"/>
        <end position="38"/>
    </location>
</feature>
<feature type="non-terminal residue" evidence="7">
    <location>
        <position position="54"/>
    </location>
</feature>
<comment type="subcellular location">
    <subcellularLocation>
        <location evidence="1">Nucleus</location>
    </subcellularLocation>
</comment>
<evidence type="ECO:0000259" key="6">
    <source>
        <dbReference type="PROSITE" id="PS50888"/>
    </source>
</evidence>
<reference evidence="7" key="1">
    <citation type="submission" date="2021-06" db="EMBL/GenBank/DDBJ databases">
        <authorList>
            <person name="Hodson N. C."/>
            <person name="Mongue J. A."/>
            <person name="Jaron S. K."/>
        </authorList>
    </citation>
    <scope>NUCLEOTIDE SEQUENCE</scope>
</reference>
<dbReference type="PANTHER" id="PTHR10985">
    <property type="entry name" value="BASIC HELIX-LOOP-HELIX TRANSCRIPTION FACTOR, HES-RELATED"/>
    <property type="match status" value="1"/>
</dbReference>
<keyword evidence="8" id="KW-1185">Reference proteome</keyword>
<evidence type="ECO:0000256" key="5">
    <source>
        <dbReference type="SAM" id="MobiDB-lite"/>
    </source>
</evidence>
<evidence type="ECO:0000313" key="8">
    <source>
        <dbReference type="Proteomes" id="UP000708208"/>
    </source>
</evidence>
<dbReference type="InterPro" id="IPR011598">
    <property type="entry name" value="bHLH_dom"/>
</dbReference>
<proteinExistence type="predicted"/>
<evidence type="ECO:0000256" key="3">
    <source>
        <dbReference type="ARBA" id="ARBA00023163"/>
    </source>
</evidence>
<feature type="compositionally biased region" description="Basic and acidic residues" evidence="5">
    <location>
        <begin position="24"/>
        <end position="35"/>
    </location>
</feature>